<evidence type="ECO:0000256" key="11">
    <source>
        <dbReference type="ARBA" id="ARBA00023136"/>
    </source>
</evidence>
<feature type="transmembrane region" description="Helical" evidence="12">
    <location>
        <begin position="156"/>
        <end position="180"/>
    </location>
</feature>
<reference evidence="14 15" key="1">
    <citation type="submission" date="2014-11" db="EMBL/GenBank/DDBJ databases">
        <title>Complete genome sequence and analysis of Lactobacillus hokkaidonensis LOOC260T.</title>
        <authorList>
            <person name="Tanizawa Y."/>
            <person name="Tohno M."/>
            <person name="Kaminuma E."/>
            <person name="Nakamura Y."/>
            <person name="Arita M."/>
        </authorList>
    </citation>
    <scope>NUCLEOTIDE SEQUENCE [LARGE SCALE GENOMIC DNA]</scope>
    <source>
        <strain evidence="14 15">LOOC260</strain>
    </source>
</reference>
<comment type="cofactor">
    <cofactor evidence="12">
        <name>Zn(2+)</name>
        <dbReference type="ChEBI" id="CHEBI:29105"/>
    </cofactor>
    <text evidence="12">Binds 1 zinc ion per subunit.</text>
</comment>
<evidence type="ECO:0000313" key="15">
    <source>
        <dbReference type="Proteomes" id="UP000031620"/>
    </source>
</evidence>
<dbReference type="PANTHER" id="PTHR43221">
    <property type="entry name" value="PROTEASE HTPX"/>
    <property type="match status" value="1"/>
</dbReference>
<comment type="subcellular location">
    <subcellularLocation>
        <location evidence="1 12">Cell membrane</location>
        <topology evidence="1 12">Multi-pass membrane protein</topology>
    </subcellularLocation>
</comment>
<organism evidence="14 15">
    <name type="scientific">Paucilactobacillus hokkaidonensis JCM 18461</name>
    <dbReference type="NCBI Taxonomy" id="1291742"/>
    <lineage>
        <taxon>Bacteria</taxon>
        <taxon>Bacillati</taxon>
        <taxon>Bacillota</taxon>
        <taxon>Bacilli</taxon>
        <taxon>Lactobacillales</taxon>
        <taxon>Lactobacillaceae</taxon>
        <taxon>Paucilactobacillus</taxon>
    </lineage>
</organism>
<dbReference type="InterPro" id="IPR022919">
    <property type="entry name" value="Pept_M48_protease_HtpX"/>
</dbReference>
<dbReference type="GO" id="GO:0008270">
    <property type="term" value="F:zinc ion binding"/>
    <property type="evidence" value="ECO:0007669"/>
    <property type="project" value="UniProtKB-UniRule"/>
</dbReference>
<dbReference type="Pfam" id="PF01435">
    <property type="entry name" value="Peptidase_M48"/>
    <property type="match status" value="1"/>
</dbReference>
<evidence type="ECO:0000256" key="3">
    <source>
        <dbReference type="ARBA" id="ARBA00022475"/>
    </source>
</evidence>
<evidence type="ECO:0000313" key="14">
    <source>
        <dbReference type="EMBL" id="BAP84967.1"/>
    </source>
</evidence>
<name>A0A0A1GRM3_9LACO</name>
<feature type="domain" description="Peptidase M48" evidence="13">
    <location>
        <begin position="79"/>
        <end position="300"/>
    </location>
</feature>
<feature type="binding site" evidence="12">
    <location>
        <position position="144"/>
    </location>
    <ligand>
        <name>Zn(2+)</name>
        <dbReference type="ChEBI" id="CHEBI:29105"/>
        <note>catalytic</note>
    </ligand>
</feature>
<dbReference type="InterPro" id="IPR001915">
    <property type="entry name" value="Peptidase_M48"/>
</dbReference>
<keyword evidence="7 12" id="KW-0378">Hydrolase</keyword>
<sequence length="301" mass="33204">MLYQQIAQNKRRTVYVMIGFLILVLAIGAAIGYVFFNSYISGIVMALVIGVIYMLLMISQSTSVIMNMNHGHEIKDENEAPQLWHVVEDMALVAQVPMPRVFIIDDPSPNAFATGNNPEHAAVAATSGILQQLNREELEAVMGHEMSHVRNYDIRLSTIALALSAVISVLVNIGMHSFWWGGGRRRSNNNNSEGGGYIQIILMVLSILIVILGPLAASIAQMALSRNREYLADAGSVELTRNPRGLITALQKISSSEPMKQADPSSSALYISDPMKKKKSFAHLFDSHPPMEDRIARLEKM</sequence>
<dbReference type="CDD" id="cd07340">
    <property type="entry name" value="M48B_Htpx_like"/>
    <property type="match status" value="1"/>
</dbReference>
<dbReference type="InterPro" id="IPR050083">
    <property type="entry name" value="HtpX_protease"/>
</dbReference>
<evidence type="ECO:0000256" key="8">
    <source>
        <dbReference type="ARBA" id="ARBA00022833"/>
    </source>
</evidence>
<proteinExistence type="inferred from homology"/>
<dbReference type="PANTHER" id="PTHR43221:SF1">
    <property type="entry name" value="PROTEASE HTPX"/>
    <property type="match status" value="1"/>
</dbReference>
<evidence type="ECO:0000256" key="12">
    <source>
        <dbReference type="HAMAP-Rule" id="MF_00188"/>
    </source>
</evidence>
<feature type="binding site" evidence="12">
    <location>
        <position position="229"/>
    </location>
    <ligand>
        <name>Zn(2+)</name>
        <dbReference type="ChEBI" id="CHEBI:29105"/>
        <note>catalytic</note>
    </ligand>
</feature>
<evidence type="ECO:0000256" key="10">
    <source>
        <dbReference type="ARBA" id="ARBA00023049"/>
    </source>
</evidence>
<evidence type="ECO:0000259" key="13">
    <source>
        <dbReference type="Pfam" id="PF01435"/>
    </source>
</evidence>
<dbReference type="GO" id="GO:0004222">
    <property type="term" value="F:metalloendopeptidase activity"/>
    <property type="evidence" value="ECO:0007669"/>
    <property type="project" value="UniProtKB-UniRule"/>
</dbReference>
<feature type="transmembrane region" description="Helical" evidence="12">
    <location>
        <begin position="39"/>
        <end position="58"/>
    </location>
</feature>
<dbReference type="GO" id="GO:0005886">
    <property type="term" value="C:plasma membrane"/>
    <property type="evidence" value="ECO:0007669"/>
    <property type="project" value="UniProtKB-SubCell"/>
</dbReference>
<evidence type="ECO:0000256" key="2">
    <source>
        <dbReference type="ARBA" id="ARBA00009779"/>
    </source>
</evidence>
<protein>
    <recommendedName>
        <fullName evidence="12">Protease HtpX homolog</fullName>
        <ecNumber evidence="12">3.4.24.-</ecNumber>
    </recommendedName>
</protein>
<evidence type="ECO:0000256" key="4">
    <source>
        <dbReference type="ARBA" id="ARBA00022670"/>
    </source>
</evidence>
<keyword evidence="4 12" id="KW-0645">Protease</keyword>
<dbReference type="STRING" id="1291742.LOOC260_103930"/>
<dbReference type="RefSeq" id="WP_041092569.1">
    <property type="nucleotide sequence ID" value="NZ_AP014680.1"/>
</dbReference>
<keyword evidence="8 12" id="KW-0862">Zinc</keyword>
<dbReference type="AlphaFoldDB" id="A0A0A1GRM3"/>
<keyword evidence="6 12" id="KW-0479">Metal-binding</keyword>
<feature type="active site" evidence="12">
    <location>
        <position position="145"/>
    </location>
</feature>
<dbReference type="Proteomes" id="UP000031620">
    <property type="component" value="Chromosome"/>
</dbReference>
<keyword evidence="10 12" id="KW-0482">Metalloprotease</keyword>
<dbReference type="EMBL" id="AP014680">
    <property type="protein sequence ID" value="BAP84967.1"/>
    <property type="molecule type" value="Genomic_DNA"/>
</dbReference>
<gene>
    <name evidence="12 14" type="primary">htpX</name>
    <name evidence="14" type="ORF">LOOC260_103930</name>
</gene>
<feature type="transmembrane region" description="Helical" evidence="12">
    <location>
        <begin position="12"/>
        <end position="33"/>
    </location>
</feature>
<keyword evidence="5 12" id="KW-0812">Transmembrane</keyword>
<keyword evidence="14" id="KW-0346">Stress response</keyword>
<dbReference type="HOGENOM" id="CLU_042266_2_1_9"/>
<keyword evidence="11 12" id="KW-0472">Membrane</keyword>
<comment type="similarity">
    <text evidence="2 12">Belongs to the peptidase M48B family.</text>
</comment>
<evidence type="ECO:0000256" key="6">
    <source>
        <dbReference type="ARBA" id="ARBA00022723"/>
    </source>
</evidence>
<evidence type="ECO:0000256" key="1">
    <source>
        <dbReference type="ARBA" id="ARBA00004651"/>
    </source>
</evidence>
<feature type="transmembrane region" description="Helical" evidence="12">
    <location>
        <begin position="200"/>
        <end position="220"/>
    </location>
</feature>
<evidence type="ECO:0000256" key="5">
    <source>
        <dbReference type="ARBA" id="ARBA00022692"/>
    </source>
</evidence>
<keyword evidence="9 12" id="KW-1133">Transmembrane helix</keyword>
<feature type="binding site" evidence="12">
    <location>
        <position position="148"/>
    </location>
    <ligand>
        <name>Zn(2+)</name>
        <dbReference type="ChEBI" id="CHEBI:29105"/>
        <note>catalytic</note>
    </ligand>
</feature>
<dbReference type="EC" id="3.4.24.-" evidence="12"/>
<keyword evidence="3 12" id="KW-1003">Cell membrane</keyword>
<dbReference type="HAMAP" id="MF_00188">
    <property type="entry name" value="Pept_M48_protease_HtpX"/>
    <property type="match status" value="1"/>
</dbReference>
<dbReference type="GO" id="GO:0006508">
    <property type="term" value="P:proteolysis"/>
    <property type="evidence" value="ECO:0007669"/>
    <property type="project" value="UniProtKB-KW"/>
</dbReference>
<dbReference type="NCBIfam" id="NF003425">
    <property type="entry name" value="PRK04897.1"/>
    <property type="match status" value="1"/>
</dbReference>
<accession>A0A0A1GRM3</accession>
<dbReference type="KEGG" id="lho:LOOC260_103930"/>
<evidence type="ECO:0000256" key="7">
    <source>
        <dbReference type="ARBA" id="ARBA00022801"/>
    </source>
</evidence>
<dbReference type="Gene3D" id="3.30.2010.10">
    <property type="entry name" value="Metalloproteases ('zincins'), catalytic domain"/>
    <property type="match status" value="1"/>
</dbReference>
<evidence type="ECO:0000256" key="9">
    <source>
        <dbReference type="ARBA" id="ARBA00022989"/>
    </source>
</evidence>